<keyword evidence="1" id="KW-1133">Transmembrane helix</keyword>
<protein>
    <submittedName>
        <fullName evidence="2">Uncharacterized membrane protein</fullName>
    </submittedName>
</protein>
<evidence type="ECO:0000256" key="1">
    <source>
        <dbReference type="SAM" id="Phobius"/>
    </source>
</evidence>
<dbReference type="RefSeq" id="WP_090339003.1">
    <property type="nucleotide sequence ID" value="NZ_FNXY01000008.1"/>
</dbReference>
<organism evidence="2 3">
    <name type="scientific">Dyadobacter koreensis</name>
    <dbReference type="NCBI Taxonomy" id="408657"/>
    <lineage>
        <taxon>Bacteria</taxon>
        <taxon>Pseudomonadati</taxon>
        <taxon>Bacteroidota</taxon>
        <taxon>Cytophagia</taxon>
        <taxon>Cytophagales</taxon>
        <taxon>Spirosomataceae</taxon>
        <taxon>Dyadobacter</taxon>
    </lineage>
</organism>
<accession>A0A1H6Z2K0</accession>
<reference evidence="2 3" key="1">
    <citation type="submission" date="2016-10" db="EMBL/GenBank/DDBJ databases">
        <authorList>
            <person name="de Groot N.N."/>
        </authorList>
    </citation>
    <scope>NUCLEOTIDE SEQUENCE [LARGE SCALE GENOMIC DNA]</scope>
    <source>
        <strain evidence="2 3">DSM 19938</strain>
    </source>
</reference>
<gene>
    <name evidence="2" type="ORF">SAMN04487995_4785</name>
</gene>
<dbReference type="STRING" id="408657.SAMN04487995_4785"/>
<dbReference type="OrthoDB" id="9795736at2"/>
<dbReference type="PANTHER" id="PTHR41386:SF1">
    <property type="entry name" value="MEMBRANE PROTEIN"/>
    <property type="match status" value="1"/>
</dbReference>
<dbReference type="Pfam" id="PF06210">
    <property type="entry name" value="DUF1003"/>
    <property type="match status" value="1"/>
</dbReference>
<name>A0A1H6Z2K0_9BACT</name>
<keyword evidence="1" id="KW-0472">Membrane</keyword>
<evidence type="ECO:0000313" key="2">
    <source>
        <dbReference type="EMBL" id="SEJ46214.1"/>
    </source>
</evidence>
<keyword evidence="1" id="KW-0812">Transmembrane</keyword>
<evidence type="ECO:0000313" key="3">
    <source>
        <dbReference type="Proteomes" id="UP000199532"/>
    </source>
</evidence>
<sequence>MAEVINEVDDILANQNEQIKKLHDIVTKAFAEEQLIVDNLAHPPQEILTQGQRVSDKVARFGGSWTFIIIFSVVLVLWIIYNSTLPKAEQFDPYPFILMNLVLSCVAAMQAPIIMMSQNRQEEKDRIRAENDYLINMKSELEVRSLHQKMDLLLEEQIKTLFEVQAKQLELLKKLTERVDSLCTKNDL</sequence>
<proteinExistence type="predicted"/>
<dbReference type="PANTHER" id="PTHR41386">
    <property type="entry name" value="INTEGRAL MEMBRANE PROTEIN-RELATED"/>
    <property type="match status" value="1"/>
</dbReference>
<dbReference type="InterPro" id="IPR010406">
    <property type="entry name" value="DUF1003"/>
</dbReference>
<dbReference type="EMBL" id="FNXY01000008">
    <property type="protein sequence ID" value="SEJ46214.1"/>
    <property type="molecule type" value="Genomic_DNA"/>
</dbReference>
<feature type="transmembrane region" description="Helical" evidence="1">
    <location>
        <begin position="61"/>
        <end position="81"/>
    </location>
</feature>
<dbReference type="Proteomes" id="UP000199532">
    <property type="component" value="Unassembled WGS sequence"/>
</dbReference>
<keyword evidence="3" id="KW-1185">Reference proteome</keyword>
<feature type="transmembrane region" description="Helical" evidence="1">
    <location>
        <begin position="93"/>
        <end position="116"/>
    </location>
</feature>
<dbReference type="AlphaFoldDB" id="A0A1H6Z2K0"/>